<evidence type="ECO:0000259" key="2">
    <source>
        <dbReference type="Pfam" id="PF22807"/>
    </source>
</evidence>
<evidence type="ECO:0000256" key="1">
    <source>
        <dbReference type="SAM" id="SignalP"/>
    </source>
</evidence>
<feature type="signal peptide" evidence="1">
    <location>
        <begin position="1"/>
        <end position="30"/>
    </location>
</feature>
<dbReference type="AlphaFoldDB" id="A0A1H3WY20"/>
<accession>A0A1H3WY20</accession>
<gene>
    <name evidence="3" type="ORF">SAMN05444370_102183</name>
</gene>
<dbReference type="Proteomes" id="UP000198703">
    <property type="component" value="Unassembled WGS sequence"/>
</dbReference>
<organism evidence="3 4">
    <name type="scientific">Rubrimonas cliftonensis</name>
    <dbReference type="NCBI Taxonomy" id="89524"/>
    <lineage>
        <taxon>Bacteria</taxon>
        <taxon>Pseudomonadati</taxon>
        <taxon>Pseudomonadota</taxon>
        <taxon>Alphaproteobacteria</taxon>
        <taxon>Rhodobacterales</taxon>
        <taxon>Paracoccaceae</taxon>
        <taxon>Rubrimonas</taxon>
    </lineage>
</organism>
<dbReference type="Pfam" id="PF22807">
    <property type="entry name" value="TrAA12"/>
    <property type="match status" value="1"/>
</dbReference>
<protein>
    <submittedName>
        <fullName evidence="3">Glucose/arabinose dehydrogenase, beta-propeller fold</fullName>
    </submittedName>
</protein>
<feature type="chain" id="PRO_5011581522" evidence="1">
    <location>
        <begin position="31"/>
        <end position="411"/>
    </location>
</feature>
<proteinExistence type="predicted"/>
<evidence type="ECO:0000313" key="3">
    <source>
        <dbReference type="EMBL" id="SDZ92009.1"/>
    </source>
</evidence>
<feature type="domain" description="Pyrroloquinoline quinone-dependent pyranose dehydrogenase beta-propeller" evidence="2">
    <location>
        <begin position="70"/>
        <end position="407"/>
    </location>
</feature>
<dbReference type="EMBL" id="FNQM01000002">
    <property type="protein sequence ID" value="SDZ92009.1"/>
    <property type="molecule type" value="Genomic_DNA"/>
</dbReference>
<dbReference type="STRING" id="89524.SAMN05444370_102183"/>
<keyword evidence="4" id="KW-1185">Reference proteome</keyword>
<dbReference type="RefSeq" id="WP_175478741.1">
    <property type="nucleotide sequence ID" value="NZ_FNQM01000002.1"/>
</dbReference>
<keyword evidence="1" id="KW-0732">Signal</keyword>
<sequence>MQRKTLATTAVAPFGVALALALALATPAVAQMSALDVTNAAASSQNQDLSPHRTPPTPAALDALPVDRLKLPAGFKAEVWSHGHAAGRTMVMGDKGTVFVGTRQLGRVYAITDQGGERTVRVIAEGLVQPNGLAFRDGSLYVLAINEVFRYDGIEDNLDAPGEPVALTEAFGLPPEVHHNWKYADFGPDGRLYVQVGADCNICEVNPGVHAQIRAYEPDGSNMEIVARGVRNTVGFDWHPATGELWFSDNGRDWAGDDGPQDEFNRLPANLYGASFGFPYCHSDGVPDPDIRRPNPCAGVIMPAALLGPHAGALGVRFYDGDMFPVAYRNVAFVARRGSWNREDKFGYDVVAVTTHPDGSATVQPFMTGLLDEAANDFVGRPTYILQMPDGALLVSDETNGAIYRISYDAG</sequence>
<evidence type="ECO:0000313" key="4">
    <source>
        <dbReference type="Proteomes" id="UP000198703"/>
    </source>
</evidence>
<reference evidence="3 4" key="1">
    <citation type="submission" date="2016-10" db="EMBL/GenBank/DDBJ databases">
        <authorList>
            <person name="de Groot N.N."/>
        </authorList>
    </citation>
    <scope>NUCLEOTIDE SEQUENCE [LARGE SCALE GENOMIC DNA]</scope>
    <source>
        <strain evidence="3 4">DSM 15345</strain>
    </source>
</reference>
<dbReference type="InterPro" id="IPR011042">
    <property type="entry name" value="6-blade_b-propeller_TolB-like"/>
</dbReference>
<dbReference type="Gene3D" id="2.120.10.30">
    <property type="entry name" value="TolB, C-terminal domain"/>
    <property type="match status" value="1"/>
</dbReference>
<dbReference type="SUPFAM" id="SSF50952">
    <property type="entry name" value="Soluble quinoprotein glucose dehydrogenase"/>
    <property type="match status" value="1"/>
</dbReference>
<name>A0A1H3WY20_9RHOB</name>
<dbReference type="InterPro" id="IPR011041">
    <property type="entry name" value="Quinoprot_gluc/sorb_DH_b-prop"/>
</dbReference>
<dbReference type="PANTHER" id="PTHR33546:SF1">
    <property type="entry name" value="LARGE, MULTIFUNCTIONAL SECRETED PROTEIN"/>
    <property type="match status" value="1"/>
</dbReference>
<dbReference type="InterPro" id="IPR054539">
    <property type="entry name" value="Beta-prop_PDH"/>
</dbReference>
<dbReference type="PANTHER" id="PTHR33546">
    <property type="entry name" value="LARGE, MULTIFUNCTIONAL SECRETED PROTEIN-RELATED"/>
    <property type="match status" value="1"/>
</dbReference>